<accession>A0A1M5S2G4</accession>
<dbReference type="InterPro" id="IPR036513">
    <property type="entry name" value="STAS_dom_sf"/>
</dbReference>
<dbReference type="OrthoDB" id="9771198at2"/>
<evidence type="ECO:0000313" key="8">
    <source>
        <dbReference type="Proteomes" id="UP000184139"/>
    </source>
</evidence>
<keyword evidence="3 5" id="KW-1133">Transmembrane helix</keyword>
<comment type="subcellular location">
    <subcellularLocation>
        <location evidence="1">Membrane</location>
        <topology evidence="1">Multi-pass membrane protein</topology>
    </subcellularLocation>
</comment>
<dbReference type="PANTHER" id="PTHR11814">
    <property type="entry name" value="SULFATE TRANSPORTER"/>
    <property type="match status" value="1"/>
</dbReference>
<evidence type="ECO:0000256" key="4">
    <source>
        <dbReference type="ARBA" id="ARBA00023136"/>
    </source>
</evidence>
<keyword evidence="2 5" id="KW-0812">Transmembrane</keyword>
<evidence type="ECO:0000256" key="1">
    <source>
        <dbReference type="ARBA" id="ARBA00004141"/>
    </source>
</evidence>
<dbReference type="GO" id="GO:0055085">
    <property type="term" value="P:transmembrane transport"/>
    <property type="evidence" value="ECO:0007669"/>
    <property type="project" value="InterPro"/>
</dbReference>
<feature type="transmembrane region" description="Helical" evidence="5">
    <location>
        <begin position="37"/>
        <end position="56"/>
    </location>
</feature>
<dbReference type="InterPro" id="IPR001902">
    <property type="entry name" value="SLC26A/SulP_fam"/>
</dbReference>
<feature type="transmembrane region" description="Helical" evidence="5">
    <location>
        <begin position="88"/>
        <end position="109"/>
    </location>
</feature>
<feature type="transmembrane region" description="Helical" evidence="5">
    <location>
        <begin position="116"/>
        <end position="136"/>
    </location>
</feature>
<dbReference type="AlphaFoldDB" id="A0A1M5S2G4"/>
<dbReference type="GO" id="GO:0016020">
    <property type="term" value="C:membrane"/>
    <property type="evidence" value="ECO:0007669"/>
    <property type="project" value="UniProtKB-SubCell"/>
</dbReference>
<keyword evidence="4 5" id="KW-0472">Membrane</keyword>
<sequence>METRYSLRLLKGDFFGGLTAGVVALPLALAFGVASGLGAVNGLYGAIALGLLAALFGGTPSQISGPTGPMTVIVAAAITSFAGDISPVFAVIFLAGMMQIALGFLKVGVFVRYIPYPVISGFMSGIGVIIILIQLHPLLGNPAVGSPLTAVLQLPAAIAAINPASLLLALITMIIVFFTPAPISRVVPSPLIALLAGTGLALILPWPVATIGEIPSGLPHFGLPLVPLELLPKIMPLAVALAILGTIDSLLTSVVADSMTKTRHDSNRELFGQGLGNMAAGLIAGLPGAGATMRTVVNIKTGGTTRVSGVIHAVFLLAVLLGLGPFASLIPLPVLAGILMKVGVDILDYRLLRLIKRIPRQDLLVMLTVFFFTVFVDLIVAVGVGVTLASLMITYRLANQARIEVMGVPHHEWQRDLEKSLEEETDYQIRTISVMGAFFFGSTAKMQKQVSTLIGTRVVIINCLDVPFFDLSGLFALSEMIDRLKSQQIKPILVVREAVGIRRQMLAMGYADLLGTDGLQTDYNVALHLAWDYIDQY</sequence>
<gene>
    <name evidence="7" type="ORF">SAMN02745124_00127</name>
</gene>
<dbReference type="Pfam" id="PF00916">
    <property type="entry name" value="Sulfate_transp"/>
    <property type="match status" value="1"/>
</dbReference>
<keyword evidence="8" id="KW-1185">Reference proteome</keyword>
<dbReference type="SUPFAM" id="SSF52091">
    <property type="entry name" value="SpoIIaa-like"/>
    <property type="match status" value="1"/>
</dbReference>
<feature type="transmembrane region" description="Helical" evidence="5">
    <location>
        <begin position="191"/>
        <end position="214"/>
    </location>
</feature>
<feature type="domain" description="STAS" evidence="6">
    <location>
        <begin position="419"/>
        <end position="530"/>
    </location>
</feature>
<organism evidence="7 8">
    <name type="scientific">Desulfofustis glycolicus DSM 9705</name>
    <dbReference type="NCBI Taxonomy" id="1121409"/>
    <lineage>
        <taxon>Bacteria</taxon>
        <taxon>Pseudomonadati</taxon>
        <taxon>Thermodesulfobacteriota</taxon>
        <taxon>Desulfobulbia</taxon>
        <taxon>Desulfobulbales</taxon>
        <taxon>Desulfocapsaceae</taxon>
        <taxon>Desulfofustis</taxon>
    </lineage>
</organism>
<feature type="transmembrane region" description="Helical" evidence="5">
    <location>
        <begin position="277"/>
        <end position="297"/>
    </location>
</feature>
<evidence type="ECO:0000259" key="6">
    <source>
        <dbReference type="PROSITE" id="PS50801"/>
    </source>
</evidence>
<evidence type="ECO:0000256" key="5">
    <source>
        <dbReference type="SAM" id="Phobius"/>
    </source>
</evidence>
<dbReference type="RefSeq" id="WP_073372895.1">
    <property type="nucleotide sequence ID" value="NZ_FQXS01000001.1"/>
</dbReference>
<feature type="transmembrane region" description="Helical" evidence="5">
    <location>
        <begin position="234"/>
        <end position="256"/>
    </location>
</feature>
<dbReference type="STRING" id="1121409.SAMN02745124_00127"/>
<name>A0A1M5S2G4_9BACT</name>
<dbReference type="Proteomes" id="UP000184139">
    <property type="component" value="Unassembled WGS sequence"/>
</dbReference>
<dbReference type="Pfam" id="PF01740">
    <property type="entry name" value="STAS"/>
    <property type="match status" value="1"/>
</dbReference>
<feature type="transmembrane region" description="Helical" evidence="5">
    <location>
        <begin position="156"/>
        <end position="179"/>
    </location>
</feature>
<evidence type="ECO:0000313" key="7">
    <source>
        <dbReference type="EMBL" id="SHH32621.1"/>
    </source>
</evidence>
<dbReference type="EMBL" id="FQXS01000001">
    <property type="protein sequence ID" value="SHH32621.1"/>
    <property type="molecule type" value="Genomic_DNA"/>
</dbReference>
<evidence type="ECO:0000256" key="2">
    <source>
        <dbReference type="ARBA" id="ARBA00022692"/>
    </source>
</evidence>
<protein>
    <submittedName>
        <fullName evidence="7">Sulfate permease, SulP family</fullName>
    </submittedName>
</protein>
<feature type="transmembrane region" description="Helical" evidence="5">
    <location>
        <begin position="12"/>
        <end position="31"/>
    </location>
</feature>
<dbReference type="InterPro" id="IPR011547">
    <property type="entry name" value="SLC26A/SulP_dom"/>
</dbReference>
<dbReference type="InterPro" id="IPR002645">
    <property type="entry name" value="STAS_dom"/>
</dbReference>
<proteinExistence type="predicted"/>
<dbReference type="Gene3D" id="3.30.750.24">
    <property type="entry name" value="STAS domain"/>
    <property type="match status" value="1"/>
</dbReference>
<evidence type="ECO:0000256" key="3">
    <source>
        <dbReference type="ARBA" id="ARBA00022989"/>
    </source>
</evidence>
<feature type="transmembrane region" description="Helical" evidence="5">
    <location>
        <begin position="309"/>
        <end position="342"/>
    </location>
</feature>
<feature type="transmembrane region" description="Helical" evidence="5">
    <location>
        <begin position="363"/>
        <end position="393"/>
    </location>
</feature>
<dbReference type="CDD" id="cd07042">
    <property type="entry name" value="STAS_SulP_like_sulfate_transporter"/>
    <property type="match status" value="1"/>
</dbReference>
<reference evidence="7 8" key="1">
    <citation type="submission" date="2016-11" db="EMBL/GenBank/DDBJ databases">
        <authorList>
            <person name="Jaros S."/>
            <person name="Januszkiewicz K."/>
            <person name="Wedrychowicz H."/>
        </authorList>
    </citation>
    <scope>NUCLEOTIDE SEQUENCE [LARGE SCALE GENOMIC DNA]</scope>
    <source>
        <strain evidence="7 8">DSM 9705</strain>
    </source>
</reference>
<dbReference type="PROSITE" id="PS50801">
    <property type="entry name" value="STAS"/>
    <property type="match status" value="1"/>
</dbReference>